<evidence type="ECO:0000313" key="2">
    <source>
        <dbReference type="EMBL" id="EGR52626.1"/>
    </source>
</evidence>
<sequence length="482" mass="52423">MFGHGCKWVLQIETHLVDYSCYFASALTRAVAWLLTMNTYSPVRGEQPSVEVFEIFPISDMEPKTLTTNLSVLCNASQQDSKAACIRQNQSTLHSLPLLKSEVEATPWRTKKVEAPIASKGNAREQAACDVARGDENRCIDTESECIYGQRLSFLQKNAFTLSPDGGDGSSSSSPRGTTRAARKKDVGRSEEASTSAARVPANVEERTGTHHVLRPNGGTKATSSASSSGQQNLCLDSGASNDDSGRIIDKTQDVQAQNDASSHGLDGHDRQYIGTSHGDSYEIALDVLMNLGTGDPSADTLTPGTPTFENRAADNVESPPLTLRNTDDFGPLSVNVQHQLSSARTIELLRHYRYKIAPWTFGLAIPHLATRSDVSFDALLQLCATSKANNPHEQISSHSHTSSGDHSAYSAQYDLGHTNMWEVKLRSILIATKDFLIDPPKSWDDALAQNRSLQMICSDGENSPLQGQNGCMLWLLARLGE</sequence>
<dbReference type="AlphaFoldDB" id="G0R848"/>
<dbReference type="KEGG" id="tre:TRIREDRAFT_103411"/>
<reference evidence="2 3" key="1">
    <citation type="journal article" date="2008" name="Nat. Biotechnol.">
        <title>Genome sequencing and analysis of the biomass-degrading fungus Trichoderma reesei (syn. Hypocrea jecorina).</title>
        <authorList>
            <person name="Martinez D."/>
            <person name="Berka R.M."/>
            <person name="Henrissat B."/>
            <person name="Saloheimo M."/>
            <person name="Arvas M."/>
            <person name="Baker S.E."/>
            <person name="Chapman J."/>
            <person name="Chertkov O."/>
            <person name="Coutinho P.M."/>
            <person name="Cullen D."/>
            <person name="Danchin E.G."/>
            <person name="Grigoriev I.V."/>
            <person name="Harris P."/>
            <person name="Jackson M."/>
            <person name="Kubicek C.P."/>
            <person name="Han C.S."/>
            <person name="Ho I."/>
            <person name="Larrondo L.F."/>
            <person name="de Leon A.L."/>
            <person name="Magnuson J.K."/>
            <person name="Merino S."/>
            <person name="Misra M."/>
            <person name="Nelson B."/>
            <person name="Putnam N."/>
            <person name="Robbertse B."/>
            <person name="Salamov A.A."/>
            <person name="Schmoll M."/>
            <person name="Terry A."/>
            <person name="Thayer N."/>
            <person name="Westerholm-Parvinen A."/>
            <person name="Schoch C.L."/>
            <person name="Yao J."/>
            <person name="Barabote R."/>
            <person name="Nelson M.A."/>
            <person name="Detter C."/>
            <person name="Bruce D."/>
            <person name="Kuske C.R."/>
            <person name="Xie G."/>
            <person name="Richardson P."/>
            <person name="Rokhsar D.S."/>
            <person name="Lucas S.M."/>
            <person name="Rubin E.M."/>
            <person name="Dunn-Coleman N."/>
            <person name="Ward M."/>
            <person name="Brettin T.S."/>
        </authorList>
    </citation>
    <scope>NUCLEOTIDE SEQUENCE [LARGE SCALE GENOMIC DNA]</scope>
    <source>
        <strain evidence="2 3">QM6a</strain>
    </source>
</reference>
<proteinExistence type="predicted"/>
<accession>G0R848</accession>
<protein>
    <submittedName>
        <fullName evidence="2">Predicted protein</fullName>
    </submittedName>
</protein>
<dbReference type="GeneID" id="18480626"/>
<evidence type="ECO:0000256" key="1">
    <source>
        <dbReference type="SAM" id="MobiDB-lite"/>
    </source>
</evidence>
<feature type="compositionally biased region" description="Low complexity" evidence="1">
    <location>
        <begin position="218"/>
        <end position="230"/>
    </location>
</feature>
<feature type="region of interest" description="Disordered" evidence="1">
    <location>
        <begin position="163"/>
        <end position="247"/>
    </location>
</feature>
<gene>
    <name evidence="2" type="ORF">TRIREDRAFT_103411</name>
</gene>
<dbReference type="VEuPathDB" id="FungiDB:TRIREDRAFT_103411"/>
<name>G0R848_HYPJQ</name>
<evidence type="ECO:0000313" key="3">
    <source>
        <dbReference type="Proteomes" id="UP000008984"/>
    </source>
</evidence>
<dbReference type="Proteomes" id="UP000008984">
    <property type="component" value="Unassembled WGS sequence"/>
</dbReference>
<dbReference type="OrthoDB" id="4475584at2759"/>
<dbReference type="eggNOG" id="ENOG502SMN8">
    <property type="taxonomic scope" value="Eukaryota"/>
</dbReference>
<dbReference type="HOGENOM" id="CLU_044610_0_0_1"/>
<keyword evidence="3" id="KW-1185">Reference proteome</keyword>
<dbReference type="EMBL" id="GL985056">
    <property type="protein sequence ID" value="EGR52626.1"/>
    <property type="molecule type" value="Genomic_DNA"/>
</dbReference>
<organism evidence="3">
    <name type="scientific">Hypocrea jecorina (strain QM6a)</name>
    <name type="common">Trichoderma reesei</name>
    <dbReference type="NCBI Taxonomy" id="431241"/>
    <lineage>
        <taxon>Eukaryota</taxon>
        <taxon>Fungi</taxon>
        <taxon>Dikarya</taxon>
        <taxon>Ascomycota</taxon>
        <taxon>Pezizomycotina</taxon>
        <taxon>Sordariomycetes</taxon>
        <taxon>Hypocreomycetidae</taxon>
        <taxon>Hypocreales</taxon>
        <taxon>Hypocreaceae</taxon>
        <taxon>Trichoderma</taxon>
    </lineage>
</organism>
<feature type="compositionally biased region" description="Low complexity" evidence="1">
    <location>
        <begin position="170"/>
        <end position="180"/>
    </location>
</feature>
<feature type="compositionally biased region" description="Polar residues" evidence="1">
    <location>
        <begin position="231"/>
        <end position="243"/>
    </location>
</feature>
<dbReference type="RefSeq" id="XP_006961504.1">
    <property type="nucleotide sequence ID" value="XM_006961442.1"/>
</dbReference>